<evidence type="ECO:0000259" key="2">
    <source>
        <dbReference type="Pfam" id="PF16064"/>
    </source>
</evidence>
<accession>A0A226D7W5</accession>
<dbReference type="EMBL" id="LNIX01000031">
    <property type="protein sequence ID" value="OXA40968.1"/>
    <property type="molecule type" value="Genomic_DNA"/>
</dbReference>
<feature type="compositionally biased region" description="Basic and acidic residues" evidence="1">
    <location>
        <begin position="86"/>
        <end position="106"/>
    </location>
</feature>
<name>A0A226D7W5_FOLCA</name>
<dbReference type="InterPro" id="IPR032071">
    <property type="entry name" value="DUF4806"/>
</dbReference>
<dbReference type="PANTHER" id="PTHR34153">
    <property type="entry name" value="SI:CH211-262H13.3-RELATED-RELATED"/>
    <property type="match status" value="1"/>
</dbReference>
<proteinExistence type="predicted"/>
<evidence type="ECO:0000313" key="3">
    <source>
        <dbReference type="EMBL" id="OXA40968.1"/>
    </source>
</evidence>
<protein>
    <recommendedName>
        <fullName evidence="2">DUF4806 domain-containing protein</fullName>
    </recommendedName>
</protein>
<evidence type="ECO:0000256" key="1">
    <source>
        <dbReference type="SAM" id="MobiDB-lite"/>
    </source>
</evidence>
<dbReference type="AlphaFoldDB" id="A0A226D7W5"/>
<evidence type="ECO:0000313" key="4">
    <source>
        <dbReference type="Proteomes" id="UP000198287"/>
    </source>
</evidence>
<dbReference type="Proteomes" id="UP000198287">
    <property type="component" value="Unassembled WGS sequence"/>
</dbReference>
<dbReference type="OrthoDB" id="6614320at2759"/>
<feature type="domain" description="DUF4806" evidence="2">
    <location>
        <begin position="282"/>
        <end position="360"/>
    </location>
</feature>
<reference evidence="3 4" key="1">
    <citation type="submission" date="2015-12" db="EMBL/GenBank/DDBJ databases">
        <title>The genome of Folsomia candida.</title>
        <authorList>
            <person name="Faddeeva A."/>
            <person name="Derks M.F."/>
            <person name="Anvar Y."/>
            <person name="Smit S."/>
            <person name="Van Straalen N."/>
            <person name="Roelofs D."/>
        </authorList>
    </citation>
    <scope>NUCLEOTIDE SEQUENCE [LARGE SCALE GENOMIC DNA]</scope>
    <source>
        <strain evidence="3 4">VU population</strain>
        <tissue evidence="3">Whole body</tissue>
    </source>
</reference>
<keyword evidence="4" id="KW-1185">Reference proteome</keyword>
<dbReference type="Pfam" id="PF16064">
    <property type="entry name" value="DUF4806"/>
    <property type="match status" value="1"/>
</dbReference>
<gene>
    <name evidence="3" type="ORF">Fcan01_24240</name>
</gene>
<feature type="region of interest" description="Disordered" evidence="1">
    <location>
        <begin position="86"/>
        <end position="128"/>
    </location>
</feature>
<dbReference type="PANTHER" id="PTHR34153:SF2">
    <property type="entry name" value="SI:CH211-262H13.3-RELATED"/>
    <property type="match status" value="1"/>
</dbReference>
<organism evidence="3 4">
    <name type="scientific">Folsomia candida</name>
    <name type="common">Springtail</name>
    <dbReference type="NCBI Taxonomy" id="158441"/>
    <lineage>
        <taxon>Eukaryota</taxon>
        <taxon>Metazoa</taxon>
        <taxon>Ecdysozoa</taxon>
        <taxon>Arthropoda</taxon>
        <taxon>Hexapoda</taxon>
        <taxon>Collembola</taxon>
        <taxon>Entomobryomorpha</taxon>
        <taxon>Isotomoidea</taxon>
        <taxon>Isotomidae</taxon>
        <taxon>Proisotominae</taxon>
        <taxon>Folsomia</taxon>
    </lineage>
</organism>
<sequence>MAPNKLPEIRPSYFVVVEFPNDKPVSVEAIPRTWLISETECWWPEALKINQLKKKIGDKFSKPEPEWKKCPCRILGEKDDYHEAQKAAKIAEDRSDVENSRTEVKRSSRKPVHYSSSDGDGEDSDNDCGRKFGELNQENIPSTFVNNTEQSSLENEVVATTETNQSPIFLTLNNSTGLYELDTSQGENYIGTSEPVVIEDHLSSFATPRQATSCETPSTKNKSNSDSFQKVVLRYLAEIRSTQKELIKRVANLENLVENLPHSSGLTTGRPNEVNFDTLPMFPLENEQQLTQLENQLEIEEERNNLVTYLSLIGGDDVKDTAKDIMKRIVHHSLALKITFTGKGDKTAFNIHSKLNECILFAVRRNRKGSCKTATEKEIREVIMDFFRYTRPAKDSQRN</sequence>
<comment type="caution">
    <text evidence="3">The sequence shown here is derived from an EMBL/GenBank/DDBJ whole genome shotgun (WGS) entry which is preliminary data.</text>
</comment>